<dbReference type="SUPFAM" id="SSF81296">
    <property type="entry name" value="E set domains"/>
    <property type="match status" value="1"/>
</dbReference>
<dbReference type="GO" id="GO:0046688">
    <property type="term" value="P:response to copper ion"/>
    <property type="evidence" value="ECO:0007669"/>
    <property type="project" value="InterPro"/>
</dbReference>
<dbReference type="GO" id="GO:0042597">
    <property type="term" value="C:periplasmic space"/>
    <property type="evidence" value="ECO:0007669"/>
    <property type="project" value="InterPro"/>
</dbReference>
<accession>A0A4Q7IYQ3</accession>
<keyword evidence="6" id="KW-0812">Transmembrane</keyword>
<dbReference type="GO" id="GO:0030313">
    <property type="term" value="C:cell envelope"/>
    <property type="evidence" value="ECO:0007669"/>
    <property type="project" value="UniProtKB-SubCell"/>
</dbReference>
<keyword evidence="3 7" id="KW-0732">Signal</keyword>
<organism evidence="9 10">
    <name type="scientific">Amycolatopsis suaedae</name>
    <dbReference type="NCBI Taxonomy" id="2510978"/>
    <lineage>
        <taxon>Bacteria</taxon>
        <taxon>Bacillati</taxon>
        <taxon>Actinomycetota</taxon>
        <taxon>Actinomycetes</taxon>
        <taxon>Pseudonocardiales</taxon>
        <taxon>Pseudonocardiaceae</taxon>
        <taxon>Amycolatopsis</taxon>
    </lineage>
</organism>
<protein>
    <submittedName>
        <fullName evidence="9">Copper resistance protein CopC</fullName>
    </submittedName>
</protein>
<feature type="chain" id="PRO_5038863939" evidence="7">
    <location>
        <begin position="20"/>
        <end position="183"/>
    </location>
</feature>
<dbReference type="Gene3D" id="2.60.40.1220">
    <property type="match status" value="1"/>
</dbReference>
<evidence type="ECO:0000313" key="9">
    <source>
        <dbReference type="EMBL" id="RZQ59589.1"/>
    </source>
</evidence>
<feature type="signal peptide" evidence="7">
    <location>
        <begin position="1"/>
        <end position="19"/>
    </location>
</feature>
<keyword evidence="10" id="KW-1185">Reference proteome</keyword>
<feature type="compositionally biased region" description="Pro residues" evidence="5">
    <location>
        <begin position="127"/>
        <end position="143"/>
    </location>
</feature>
<feature type="region of interest" description="Disordered" evidence="5">
    <location>
        <begin position="127"/>
        <end position="152"/>
    </location>
</feature>
<dbReference type="GO" id="GO:0006825">
    <property type="term" value="P:copper ion transport"/>
    <property type="evidence" value="ECO:0007669"/>
    <property type="project" value="InterPro"/>
</dbReference>
<evidence type="ECO:0000256" key="2">
    <source>
        <dbReference type="ARBA" id="ARBA00022723"/>
    </source>
</evidence>
<dbReference type="InterPro" id="IPR014755">
    <property type="entry name" value="Cu-Rt/internalin_Ig-like"/>
</dbReference>
<sequence length="183" mass="18030">MRRIVAALALGFLALPALAGTAAAHTTLAGSDPAEGAALDKAPTQLKLKFSGQVQSGGASITVTGPDGSAWQVGELGFAGTEVIAPVTPSGPAGLYQAKYVVTAADGHEVDGIIRFTLTVPAAAPVPAPASAPATPPPPPSPAPAAQAPATDTGSPAWPWIVGGVALVVVAVVVALRLLRRRG</sequence>
<keyword evidence="4" id="KW-0186">Copper</keyword>
<dbReference type="GO" id="GO:0005507">
    <property type="term" value="F:copper ion binding"/>
    <property type="evidence" value="ECO:0007669"/>
    <property type="project" value="InterPro"/>
</dbReference>
<feature type="domain" description="CopC" evidence="8">
    <location>
        <begin position="25"/>
        <end position="118"/>
    </location>
</feature>
<proteinExistence type="predicted"/>
<keyword evidence="2" id="KW-0479">Metal-binding</keyword>
<evidence type="ECO:0000256" key="1">
    <source>
        <dbReference type="ARBA" id="ARBA00004196"/>
    </source>
</evidence>
<dbReference type="InterPro" id="IPR007348">
    <property type="entry name" value="CopC_dom"/>
</dbReference>
<keyword evidence="6" id="KW-0472">Membrane</keyword>
<evidence type="ECO:0000256" key="4">
    <source>
        <dbReference type="ARBA" id="ARBA00023008"/>
    </source>
</evidence>
<evidence type="ECO:0000313" key="10">
    <source>
        <dbReference type="Proteomes" id="UP000292003"/>
    </source>
</evidence>
<evidence type="ECO:0000256" key="6">
    <source>
        <dbReference type="SAM" id="Phobius"/>
    </source>
</evidence>
<evidence type="ECO:0000259" key="8">
    <source>
        <dbReference type="Pfam" id="PF04234"/>
    </source>
</evidence>
<evidence type="ECO:0000256" key="7">
    <source>
        <dbReference type="SAM" id="SignalP"/>
    </source>
</evidence>
<gene>
    <name evidence="9" type="ORF">EWH70_33945</name>
</gene>
<dbReference type="InterPro" id="IPR032694">
    <property type="entry name" value="CopC/D"/>
</dbReference>
<dbReference type="AlphaFoldDB" id="A0A4Q7IYQ3"/>
<dbReference type="GO" id="GO:0005886">
    <property type="term" value="C:plasma membrane"/>
    <property type="evidence" value="ECO:0007669"/>
    <property type="project" value="TreeGrafter"/>
</dbReference>
<evidence type="ECO:0000256" key="3">
    <source>
        <dbReference type="ARBA" id="ARBA00022729"/>
    </source>
</evidence>
<comment type="caution">
    <text evidence="9">The sequence shown here is derived from an EMBL/GenBank/DDBJ whole genome shotgun (WGS) entry which is preliminary data.</text>
</comment>
<dbReference type="EMBL" id="SFCC01000023">
    <property type="protein sequence ID" value="RZQ59589.1"/>
    <property type="molecule type" value="Genomic_DNA"/>
</dbReference>
<dbReference type="OrthoDB" id="3698694at2"/>
<dbReference type="Proteomes" id="UP000292003">
    <property type="component" value="Unassembled WGS sequence"/>
</dbReference>
<name>A0A4Q7IYQ3_9PSEU</name>
<feature type="transmembrane region" description="Helical" evidence="6">
    <location>
        <begin position="157"/>
        <end position="179"/>
    </location>
</feature>
<comment type="subcellular location">
    <subcellularLocation>
        <location evidence="1">Cell envelope</location>
    </subcellularLocation>
</comment>
<dbReference type="PANTHER" id="PTHR34820:SF4">
    <property type="entry name" value="INNER MEMBRANE PROTEIN YEBZ"/>
    <property type="match status" value="1"/>
</dbReference>
<keyword evidence="6" id="KW-1133">Transmembrane helix</keyword>
<dbReference type="InterPro" id="IPR014756">
    <property type="entry name" value="Ig_E-set"/>
</dbReference>
<dbReference type="Pfam" id="PF04234">
    <property type="entry name" value="CopC"/>
    <property type="match status" value="1"/>
</dbReference>
<evidence type="ECO:0000256" key="5">
    <source>
        <dbReference type="SAM" id="MobiDB-lite"/>
    </source>
</evidence>
<reference evidence="9 10" key="1">
    <citation type="submission" date="2019-02" db="EMBL/GenBank/DDBJ databases">
        <title>Draft genome sequence of Amycolatopsis sp. 8-3EHSu isolated from roots of Suaeda maritima.</title>
        <authorList>
            <person name="Duangmal K."/>
            <person name="Chantavorakit T."/>
        </authorList>
    </citation>
    <scope>NUCLEOTIDE SEQUENCE [LARGE SCALE GENOMIC DNA]</scope>
    <source>
        <strain evidence="9 10">8-3EHSu</strain>
    </source>
</reference>
<dbReference type="PANTHER" id="PTHR34820">
    <property type="entry name" value="INNER MEMBRANE PROTEIN YEBZ"/>
    <property type="match status" value="1"/>
</dbReference>
<dbReference type="RefSeq" id="WP_130479687.1">
    <property type="nucleotide sequence ID" value="NZ_SFCC01000023.1"/>
</dbReference>